<dbReference type="Gene3D" id="3.30.720.120">
    <property type="match status" value="1"/>
</dbReference>
<dbReference type="RefSeq" id="WP_188369316.1">
    <property type="nucleotide sequence ID" value="NZ_BMFH01000001.1"/>
</dbReference>
<gene>
    <name evidence="2" type="primary">phnB</name>
    <name evidence="2" type="ORF">GCM10011361_06980</name>
</gene>
<dbReference type="InterPro" id="IPR037523">
    <property type="entry name" value="VOC_core"/>
</dbReference>
<keyword evidence="3" id="KW-1185">Reference proteome</keyword>
<name>A0ABQ1QU87_9FLAO</name>
<feature type="domain" description="VOC" evidence="1">
    <location>
        <begin position="12"/>
        <end position="130"/>
    </location>
</feature>
<reference evidence="3" key="1">
    <citation type="journal article" date="2019" name="Int. J. Syst. Evol. Microbiol.">
        <title>The Global Catalogue of Microorganisms (GCM) 10K type strain sequencing project: providing services to taxonomists for standard genome sequencing and annotation.</title>
        <authorList>
            <consortium name="The Broad Institute Genomics Platform"/>
            <consortium name="The Broad Institute Genome Sequencing Center for Infectious Disease"/>
            <person name="Wu L."/>
            <person name="Ma J."/>
        </authorList>
    </citation>
    <scope>NUCLEOTIDE SEQUENCE [LARGE SCALE GENOMIC DNA]</scope>
    <source>
        <strain evidence="3">CGMCC 1.12606</strain>
    </source>
</reference>
<dbReference type="PROSITE" id="PS51819">
    <property type="entry name" value="VOC"/>
    <property type="match status" value="1"/>
</dbReference>
<dbReference type="SUPFAM" id="SSF54593">
    <property type="entry name" value="Glyoxalase/Bleomycin resistance protein/Dihydroxybiphenyl dioxygenase"/>
    <property type="match status" value="1"/>
</dbReference>
<accession>A0ABQ1QU87</accession>
<dbReference type="EMBL" id="BMFH01000001">
    <property type="protein sequence ID" value="GGD42601.1"/>
    <property type="molecule type" value="Genomic_DNA"/>
</dbReference>
<proteinExistence type="predicted"/>
<dbReference type="PANTHER" id="PTHR34109">
    <property type="entry name" value="BNAUNNG04460D PROTEIN-RELATED"/>
    <property type="match status" value="1"/>
</dbReference>
<dbReference type="PANTHER" id="PTHR34109:SF1">
    <property type="entry name" value="VOC DOMAIN-CONTAINING PROTEIN"/>
    <property type="match status" value="1"/>
</dbReference>
<dbReference type="InterPro" id="IPR029068">
    <property type="entry name" value="Glyas_Bleomycin-R_OHBP_Dase"/>
</dbReference>
<dbReference type="Pfam" id="PF00903">
    <property type="entry name" value="Glyoxalase"/>
    <property type="match status" value="1"/>
</dbReference>
<protein>
    <submittedName>
        <fullName evidence="2">Glyoxalase</fullName>
    </submittedName>
</protein>
<organism evidence="2 3">
    <name type="scientific">Muriicola marianensis</name>
    <dbReference type="NCBI Taxonomy" id="1324801"/>
    <lineage>
        <taxon>Bacteria</taxon>
        <taxon>Pseudomonadati</taxon>
        <taxon>Bacteroidota</taxon>
        <taxon>Flavobacteriia</taxon>
        <taxon>Flavobacteriales</taxon>
        <taxon>Flavobacteriaceae</taxon>
        <taxon>Muriicola</taxon>
    </lineage>
</organism>
<comment type="caution">
    <text evidence="2">The sequence shown here is derived from an EMBL/GenBank/DDBJ whole genome shotgun (WGS) entry which is preliminary data.</text>
</comment>
<sequence>MKSYFDTYRPEGFSTVTPYLFAEDPARLIDFLTHGLRAEELQRTKDPESGTINNCILKLGSSCFMIGKARPPFSGMRASFYLYVRDVDEMHKLAVSEGAKEIMAPADMDYNDRQSGIQDPEGNYWWISKRLVEKAYDD</sequence>
<evidence type="ECO:0000313" key="2">
    <source>
        <dbReference type="EMBL" id="GGD42601.1"/>
    </source>
</evidence>
<evidence type="ECO:0000259" key="1">
    <source>
        <dbReference type="PROSITE" id="PS51819"/>
    </source>
</evidence>
<dbReference type="InterPro" id="IPR004360">
    <property type="entry name" value="Glyas_Fos-R_dOase_dom"/>
</dbReference>
<evidence type="ECO:0000313" key="3">
    <source>
        <dbReference type="Proteomes" id="UP000625780"/>
    </source>
</evidence>
<dbReference type="Proteomes" id="UP000625780">
    <property type="component" value="Unassembled WGS sequence"/>
</dbReference>
<dbReference type="Gene3D" id="3.30.720.110">
    <property type="match status" value="1"/>
</dbReference>